<dbReference type="GO" id="GO:0003677">
    <property type="term" value="F:DNA binding"/>
    <property type="evidence" value="ECO:0007669"/>
    <property type="project" value="UniProtKB-KW"/>
</dbReference>
<evidence type="ECO:0000313" key="3">
    <source>
        <dbReference type="EMBL" id="HIV86261.1"/>
    </source>
</evidence>
<dbReference type="InterPro" id="IPR010982">
    <property type="entry name" value="Lambda_DNA-bd_dom_sf"/>
</dbReference>
<reference evidence="3" key="1">
    <citation type="journal article" date="2021" name="PeerJ">
        <title>Extensive microbial diversity within the chicken gut microbiome revealed by metagenomics and culture.</title>
        <authorList>
            <person name="Gilroy R."/>
            <person name="Ravi A."/>
            <person name="Getino M."/>
            <person name="Pursley I."/>
            <person name="Horton D.L."/>
            <person name="Alikhan N.F."/>
            <person name="Baker D."/>
            <person name="Gharbi K."/>
            <person name="Hall N."/>
            <person name="Watson M."/>
            <person name="Adriaenssens E.M."/>
            <person name="Foster-Nyarko E."/>
            <person name="Jarju S."/>
            <person name="Secka A."/>
            <person name="Antonio M."/>
            <person name="Oren A."/>
            <person name="Chaudhuri R.R."/>
            <person name="La Ragione R."/>
            <person name="Hildebrand F."/>
            <person name="Pallen M.J."/>
        </authorList>
    </citation>
    <scope>NUCLEOTIDE SEQUENCE</scope>
    <source>
        <strain evidence="3">5790</strain>
    </source>
</reference>
<dbReference type="Gene3D" id="1.10.260.40">
    <property type="entry name" value="lambda repressor-like DNA-binding domains"/>
    <property type="match status" value="1"/>
</dbReference>
<feature type="domain" description="HTH cro/C1-type" evidence="2">
    <location>
        <begin position="7"/>
        <end position="62"/>
    </location>
</feature>
<organism evidence="3 4">
    <name type="scientific">Candidatus Monoglobus merdigallinarum</name>
    <dbReference type="NCBI Taxonomy" id="2838698"/>
    <lineage>
        <taxon>Bacteria</taxon>
        <taxon>Bacillati</taxon>
        <taxon>Bacillota</taxon>
        <taxon>Clostridia</taxon>
        <taxon>Monoglobales</taxon>
        <taxon>Monoglobaceae</taxon>
        <taxon>Monoglobus</taxon>
    </lineage>
</organism>
<sequence>MKFGEKIKSLRQQHGMSQGELAAALGVSVRTVQNYESAGMHPKRREIYYRLGEIFDVDVNFLLTEGEDAILGAYQRGGLTAARDVEELISGVCGLFAGGTLPPEDLDAAMKAISDAYFSVKEENKKYTPKKYIK</sequence>
<proteinExistence type="predicted"/>
<dbReference type="Pfam" id="PF01381">
    <property type="entry name" value="HTH_3"/>
    <property type="match status" value="1"/>
</dbReference>
<evidence type="ECO:0000259" key="2">
    <source>
        <dbReference type="PROSITE" id="PS50943"/>
    </source>
</evidence>
<dbReference type="EMBL" id="DXIJ01000116">
    <property type="protein sequence ID" value="HIV86261.1"/>
    <property type="molecule type" value="Genomic_DNA"/>
</dbReference>
<dbReference type="SMART" id="SM00530">
    <property type="entry name" value="HTH_XRE"/>
    <property type="match status" value="1"/>
</dbReference>
<protein>
    <submittedName>
        <fullName evidence="3">Helix-turn-helix domain-containing protein</fullName>
    </submittedName>
</protein>
<evidence type="ECO:0000256" key="1">
    <source>
        <dbReference type="ARBA" id="ARBA00023125"/>
    </source>
</evidence>
<accession>A0A9D1PSI5</accession>
<dbReference type="InterPro" id="IPR001387">
    <property type="entry name" value="Cro/C1-type_HTH"/>
</dbReference>
<dbReference type="PANTHER" id="PTHR46558">
    <property type="entry name" value="TRACRIPTIONAL REGULATORY PROTEIN-RELATED-RELATED"/>
    <property type="match status" value="1"/>
</dbReference>
<keyword evidence="1" id="KW-0238">DNA-binding</keyword>
<gene>
    <name evidence="3" type="ORF">H9900_05565</name>
</gene>
<dbReference type="AlphaFoldDB" id="A0A9D1PSI5"/>
<dbReference type="CDD" id="cd00093">
    <property type="entry name" value="HTH_XRE"/>
    <property type="match status" value="1"/>
</dbReference>
<dbReference type="PROSITE" id="PS50943">
    <property type="entry name" value="HTH_CROC1"/>
    <property type="match status" value="1"/>
</dbReference>
<dbReference type="PANTHER" id="PTHR46558:SF4">
    <property type="entry name" value="DNA-BIDING PHAGE PROTEIN"/>
    <property type="match status" value="1"/>
</dbReference>
<comment type="caution">
    <text evidence="3">The sequence shown here is derived from an EMBL/GenBank/DDBJ whole genome shotgun (WGS) entry which is preliminary data.</text>
</comment>
<dbReference type="Proteomes" id="UP000824162">
    <property type="component" value="Unassembled WGS sequence"/>
</dbReference>
<evidence type="ECO:0000313" key="4">
    <source>
        <dbReference type="Proteomes" id="UP000824162"/>
    </source>
</evidence>
<reference evidence="3" key="2">
    <citation type="submission" date="2021-04" db="EMBL/GenBank/DDBJ databases">
        <authorList>
            <person name="Gilroy R."/>
        </authorList>
    </citation>
    <scope>NUCLEOTIDE SEQUENCE</scope>
    <source>
        <strain evidence="3">5790</strain>
    </source>
</reference>
<dbReference type="SUPFAM" id="SSF47413">
    <property type="entry name" value="lambda repressor-like DNA-binding domains"/>
    <property type="match status" value="1"/>
</dbReference>
<name>A0A9D1PSI5_9FIRM</name>